<gene>
    <name evidence="1" type="ORF">SAMN05421770_101592</name>
</gene>
<evidence type="ECO:0000313" key="2">
    <source>
        <dbReference type="Proteomes" id="UP000198356"/>
    </source>
</evidence>
<evidence type="ECO:0000313" key="1">
    <source>
        <dbReference type="EMBL" id="SNS34514.1"/>
    </source>
</evidence>
<sequence>MKDLLFSLSALDTLLTRLTRDAGFRIGHSIRTSKAEPNLRIIFSGPDSSLLLEDDCALLDAIQHFVAEALRLDEFERSRIAYNLSEEEADLCWEFYRNYEGEPEAPARANRSCISDEMWRHLLHHPHGMSSLSMN</sequence>
<name>A0A239DSG9_9BACT</name>
<reference evidence="1 2" key="1">
    <citation type="submission" date="2017-06" db="EMBL/GenBank/DDBJ databases">
        <authorList>
            <person name="Kim H.J."/>
            <person name="Triplett B.A."/>
        </authorList>
    </citation>
    <scope>NUCLEOTIDE SEQUENCE [LARGE SCALE GENOMIC DNA]</scope>
    <source>
        <strain evidence="1 2">DSM 18704</strain>
    </source>
</reference>
<protein>
    <submittedName>
        <fullName evidence="1">Uncharacterized protein</fullName>
    </submittedName>
</protein>
<keyword evidence="2" id="KW-1185">Reference proteome</keyword>
<dbReference type="Proteomes" id="UP000198356">
    <property type="component" value="Unassembled WGS sequence"/>
</dbReference>
<dbReference type="AlphaFoldDB" id="A0A239DSG9"/>
<dbReference type="EMBL" id="FZOU01000001">
    <property type="protein sequence ID" value="SNS34514.1"/>
    <property type="molecule type" value="Genomic_DNA"/>
</dbReference>
<accession>A0A239DSG9</accession>
<organism evidence="1 2">
    <name type="scientific">Granulicella rosea</name>
    <dbReference type="NCBI Taxonomy" id="474952"/>
    <lineage>
        <taxon>Bacteria</taxon>
        <taxon>Pseudomonadati</taxon>
        <taxon>Acidobacteriota</taxon>
        <taxon>Terriglobia</taxon>
        <taxon>Terriglobales</taxon>
        <taxon>Acidobacteriaceae</taxon>
        <taxon>Granulicella</taxon>
    </lineage>
</organism>
<proteinExistence type="predicted"/>
<dbReference type="RefSeq" id="WP_142988184.1">
    <property type="nucleotide sequence ID" value="NZ_FZOU01000001.1"/>
</dbReference>